<dbReference type="EMBL" id="JBDIZK010000009">
    <property type="protein sequence ID" value="MEN3748467.1"/>
    <property type="molecule type" value="Genomic_DNA"/>
</dbReference>
<dbReference type="RefSeq" id="WP_346247498.1">
    <property type="nucleotide sequence ID" value="NZ_JBDIZK010000009.1"/>
</dbReference>
<proteinExistence type="predicted"/>
<dbReference type="PRINTS" id="PR01438">
    <property type="entry name" value="UNVRSLSTRESS"/>
</dbReference>
<comment type="caution">
    <text evidence="1">The sequence shown here is derived from an EMBL/GenBank/DDBJ whole genome shotgun (WGS) entry which is preliminary data.</text>
</comment>
<sequence>MKNILVLIHDDAGQEARLQAALDLTRALDGHLRCIDVTPLPVPADDLVFAGGTVALLADAQAREADNRRRTEARLVAQEISYDWIDITSTLESALRDASAVADVIVLNSRIDADPELPMRGLVRDMIVQTGKPVLAVPPACRELALYGHALIAWDGSAGAEAALRCAVPLLIHATQVTLVEIGEHGGGVPAQEAAVYLHRHGIRATVLPLPAPREQVTETLLAEVDAARADYLVMGGFGGNRLVEALFGGVTRTMLADSRVPLFLAH</sequence>
<evidence type="ECO:0000313" key="2">
    <source>
        <dbReference type="Proteomes" id="UP001427805"/>
    </source>
</evidence>
<dbReference type="SUPFAM" id="SSF52402">
    <property type="entry name" value="Adenine nucleotide alpha hydrolases-like"/>
    <property type="match status" value="2"/>
</dbReference>
<evidence type="ECO:0000313" key="1">
    <source>
        <dbReference type="EMBL" id="MEN3748467.1"/>
    </source>
</evidence>
<protein>
    <submittedName>
        <fullName evidence="1">Universal stress protein</fullName>
    </submittedName>
</protein>
<name>A0ABV0BDK1_9SPHN</name>
<reference evidence="1 2" key="1">
    <citation type="submission" date="2024-05" db="EMBL/GenBank/DDBJ databases">
        <title>Sphingomonas sp. HF-S3 16S ribosomal RNA gene Genome sequencing and assembly.</title>
        <authorList>
            <person name="Lee H."/>
        </authorList>
    </citation>
    <scope>NUCLEOTIDE SEQUENCE [LARGE SCALE GENOMIC DNA]</scope>
    <source>
        <strain evidence="1 2">HF-S3</strain>
    </source>
</reference>
<organism evidence="1 2">
    <name type="scientific">Sphingomonas rustica</name>
    <dbReference type="NCBI Taxonomy" id="3103142"/>
    <lineage>
        <taxon>Bacteria</taxon>
        <taxon>Pseudomonadati</taxon>
        <taxon>Pseudomonadota</taxon>
        <taxon>Alphaproteobacteria</taxon>
        <taxon>Sphingomonadales</taxon>
        <taxon>Sphingomonadaceae</taxon>
        <taxon>Sphingomonas</taxon>
    </lineage>
</organism>
<dbReference type="CDD" id="cd00293">
    <property type="entry name" value="USP-like"/>
    <property type="match status" value="1"/>
</dbReference>
<dbReference type="Proteomes" id="UP001427805">
    <property type="component" value="Unassembled WGS sequence"/>
</dbReference>
<accession>A0ABV0BDK1</accession>
<dbReference type="Gene3D" id="3.40.50.12370">
    <property type="match status" value="1"/>
</dbReference>
<gene>
    <name evidence="1" type="ORF">TPR58_14925</name>
</gene>
<dbReference type="InterPro" id="IPR006015">
    <property type="entry name" value="Universal_stress_UspA"/>
</dbReference>
<keyword evidence="2" id="KW-1185">Reference proteome</keyword>